<feature type="non-terminal residue" evidence="1">
    <location>
        <position position="1"/>
    </location>
</feature>
<keyword evidence="2" id="KW-1185">Reference proteome</keyword>
<name>A0A0C9X6M0_9AGAR</name>
<evidence type="ECO:0000313" key="1">
    <source>
        <dbReference type="EMBL" id="KIJ93301.1"/>
    </source>
</evidence>
<dbReference type="HOGENOM" id="CLU_2038450_0_0_1"/>
<gene>
    <name evidence="1" type="ORF">K443DRAFT_112233</name>
</gene>
<dbReference type="AlphaFoldDB" id="A0A0C9X6M0"/>
<protein>
    <submittedName>
        <fullName evidence="1">Uncharacterized protein</fullName>
    </submittedName>
</protein>
<evidence type="ECO:0000313" key="2">
    <source>
        <dbReference type="Proteomes" id="UP000054477"/>
    </source>
</evidence>
<organism evidence="1 2">
    <name type="scientific">Laccaria amethystina LaAM-08-1</name>
    <dbReference type="NCBI Taxonomy" id="1095629"/>
    <lineage>
        <taxon>Eukaryota</taxon>
        <taxon>Fungi</taxon>
        <taxon>Dikarya</taxon>
        <taxon>Basidiomycota</taxon>
        <taxon>Agaricomycotina</taxon>
        <taxon>Agaricomycetes</taxon>
        <taxon>Agaricomycetidae</taxon>
        <taxon>Agaricales</taxon>
        <taxon>Agaricineae</taxon>
        <taxon>Hydnangiaceae</taxon>
        <taxon>Laccaria</taxon>
    </lineage>
</organism>
<dbReference type="EMBL" id="KN838852">
    <property type="protein sequence ID" value="KIJ93301.1"/>
    <property type="molecule type" value="Genomic_DNA"/>
</dbReference>
<proteinExistence type="predicted"/>
<reference evidence="2" key="2">
    <citation type="submission" date="2015-01" db="EMBL/GenBank/DDBJ databases">
        <title>Evolutionary Origins and Diversification of the Mycorrhizal Mutualists.</title>
        <authorList>
            <consortium name="DOE Joint Genome Institute"/>
            <consortium name="Mycorrhizal Genomics Consortium"/>
            <person name="Kohler A."/>
            <person name="Kuo A."/>
            <person name="Nagy L.G."/>
            <person name="Floudas D."/>
            <person name="Copeland A."/>
            <person name="Barry K.W."/>
            <person name="Cichocki N."/>
            <person name="Veneault-Fourrey C."/>
            <person name="LaButti K."/>
            <person name="Lindquist E.A."/>
            <person name="Lipzen A."/>
            <person name="Lundell T."/>
            <person name="Morin E."/>
            <person name="Murat C."/>
            <person name="Riley R."/>
            <person name="Ohm R."/>
            <person name="Sun H."/>
            <person name="Tunlid A."/>
            <person name="Henrissat B."/>
            <person name="Grigoriev I.V."/>
            <person name="Hibbett D.S."/>
            <person name="Martin F."/>
        </authorList>
    </citation>
    <scope>NUCLEOTIDE SEQUENCE [LARGE SCALE GENOMIC DNA]</scope>
    <source>
        <strain evidence="2">LaAM-08-1</strain>
    </source>
</reference>
<reference evidence="1 2" key="1">
    <citation type="submission" date="2014-04" db="EMBL/GenBank/DDBJ databases">
        <authorList>
            <consortium name="DOE Joint Genome Institute"/>
            <person name="Kuo A."/>
            <person name="Kohler A."/>
            <person name="Nagy L.G."/>
            <person name="Floudas D."/>
            <person name="Copeland A."/>
            <person name="Barry K.W."/>
            <person name="Cichocki N."/>
            <person name="Veneault-Fourrey C."/>
            <person name="LaButti K."/>
            <person name="Lindquist E.A."/>
            <person name="Lipzen A."/>
            <person name="Lundell T."/>
            <person name="Morin E."/>
            <person name="Murat C."/>
            <person name="Sun H."/>
            <person name="Tunlid A."/>
            <person name="Henrissat B."/>
            <person name="Grigoriev I.V."/>
            <person name="Hibbett D.S."/>
            <person name="Martin F."/>
            <person name="Nordberg H.P."/>
            <person name="Cantor M.N."/>
            <person name="Hua S.X."/>
        </authorList>
    </citation>
    <scope>NUCLEOTIDE SEQUENCE [LARGE SCALE GENOMIC DNA]</scope>
    <source>
        <strain evidence="1 2">LaAM-08-1</strain>
    </source>
</reference>
<accession>A0A0C9X6M0</accession>
<sequence length="121" mass="13593">LESPLHQVYTIWNGSVAAVRIYSDSFSYFFAYIPCLSPLETPCRFPRGGSLTRTNSLLRPSAAQPSSGNAILHVPSGPRQILDQPKNCATYYQRWNEWRGRETKISLATPSFVACRRATLL</sequence>
<dbReference type="Proteomes" id="UP000054477">
    <property type="component" value="Unassembled WGS sequence"/>
</dbReference>